<keyword evidence="5" id="KW-0206">Cytoskeleton</keyword>
<evidence type="ECO:0000313" key="13">
    <source>
        <dbReference type="Proteomes" id="UP000719412"/>
    </source>
</evidence>
<dbReference type="GO" id="GO:0031122">
    <property type="term" value="P:cytoplasmic microtubule organization"/>
    <property type="evidence" value="ECO:0007669"/>
    <property type="project" value="TreeGrafter"/>
</dbReference>
<evidence type="ECO:0000313" key="12">
    <source>
        <dbReference type="EMBL" id="KAH0809961.1"/>
    </source>
</evidence>
<dbReference type="EMBL" id="JABDTM020027806">
    <property type="protein sequence ID" value="KAH0809961.1"/>
    <property type="molecule type" value="Genomic_DNA"/>
</dbReference>
<keyword evidence="13" id="KW-1185">Reference proteome</keyword>
<dbReference type="GO" id="GO:0043015">
    <property type="term" value="F:gamma-tubulin binding"/>
    <property type="evidence" value="ECO:0007669"/>
    <property type="project" value="InterPro"/>
</dbReference>
<feature type="domain" description="Gamma tubulin complex component C-terminal" evidence="10">
    <location>
        <begin position="959"/>
        <end position="1262"/>
    </location>
</feature>
<evidence type="ECO:0000256" key="8">
    <source>
        <dbReference type="SAM" id="Coils"/>
    </source>
</evidence>
<evidence type="ECO:0000259" key="11">
    <source>
        <dbReference type="Pfam" id="PF17681"/>
    </source>
</evidence>
<dbReference type="GO" id="GO:0000930">
    <property type="term" value="C:gamma-tubulin complex"/>
    <property type="evidence" value="ECO:0007669"/>
    <property type="project" value="TreeGrafter"/>
</dbReference>
<gene>
    <name evidence="12" type="ORF">GEV33_012832</name>
</gene>
<dbReference type="InterPro" id="IPR007259">
    <property type="entry name" value="GCP"/>
</dbReference>
<evidence type="ECO:0000256" key="1">
    <source>
        <dbReference type="ARBA" id="ARBA00004300"/>
    </source>
</evidence>
<evidence type="ECO:0000256" key="9">
    <source>
        <dbReference type="SAM" id="MobiDB-lite"/>
    </source>
</evidence>
<feature type="region of interest" description="Disordered" evidence="9">
    <location>
        <begin position="654"/>
        <end position="695"/>
    </location>
</feature>
<feature type="domain" description="Gamma tubulin complex component protein N-terminal" evidence="11">
    <location>
        <begin position="225"/>
        <end position="482"/>
    </location>
</feature>
<evidence type="ECO:0000256" key="6">
    <source>
        <dbReference type="ARBA" id="ARBA00071901"/>
    </source>
</evidence>
<comment type="similarity">
    <text evidence="2">Belongs to the TUBGCP family.</text>
</comment>
<dbReference type="Pfam" id="PF04130">
    <property type="entry name" value="GCP_C_terminal"/>
    <property type="match status" value="1"/>
</dbReference>
<dbReference type="InterPro" id="IPR042241">
    <property type="entry name" value="GCP_C_sf"/>
</dbReference>
<evidence type="ECO:0000256" key="4">
    <source>
        <dbReference type="ARBA" id="ARBA00022701"/>
    </source>
</evidence>
<dbReference type="GO" id="GO:0000922">
    <property type="term" value="C:spindle pole"/>
    <property type="evidence" value="ECO:0007669"/>
    <property type="project" value="InterPro"/>
</dbReference>
<evidence type="ECO:0000256" key="3">
    <source>
        <dbReference type="ARBA" id="ARBA00022490"/>
    </source>
</evidence>
<organism evidence="12 13">
    <name type="scientific">Tenebrio molitor</name>
    <name type="common">Yellow mealworm beetle</name>
    <dbReference type="NCBI Taxonomy" id="7067"/>
    <lineage>
        <taxon>Eukaryota</taxon>
        <taxon>Metazoa</taxon>
        <taxon>Ecdysozoa</taxon>
        <taxon>Arthropoda</taxon>
        <taxon>Hexapoda</taxon>
        <taxon>Insecta</taxon>
        <taxon>Pterygota</taxon>
        <taxon>Neoptera</taxon>
        <taxon>Endopterygota</taxon>
        <taxon>Coleoptera</taxon>
        <taxon>Polyphaga</taxon>
        <taxon>Cucujiformia</taxon>
        <taxon>Tenebrionidae</taxon>
        <taxon>Tenebrio</taxon>
    </lineage>
</organism>
<evidence type="ECO:0000256" key="7">
    <source>
        <dbReference type="ARBA" id="ARBA00093551"/>
    </source>
</evidence>
<dbReference type="InterPro" id="IPR041470">
    <property type="entry name" value="GCP_N"/>
</dbReference>
<proteinExistence type="inferred from homology"/>
<dbReference type="GO" id="GO:0000278">
    <property type="term" value="P:mitotic cell cycle"/>
    <property type="evidence" value="ECO:0007669"/>
    <property type="project" value="TreeGrafter"/>
</dbReference>
<evidence type="ECO:0000256" key="5">
    <source>
        <dbReference type="ARBA" id="ARBA00023212"/>
    </source>
</evidence>
<dbReference type="PANTHER" id="PTHR19302:SF70">
    <property type="entry name" value="GAMMA-TUBULIN COMPLEX COMPONENT 6"/>
    <property type="match status" value="1"/>
</dbReference>
<dbReference type="PANTHER" id="PTHR19302">
    <property type="entry name" value="GAMMA TUBULIN COMPLEX PROTEIN"/>
    <property type="match status" value="1"/>
</dbReference>
<dbReference type="Pfam" id="PF17681">
    <property type="entry name" value="GCP_N_terminal"/>
    <property type="match status" value="1"/>
</dbReference>
<name>A0A8J6LEM9_TENMO</name>
<feature type="compositionally biased region" description="Polar residues" evidence="9">
    <location>
        <begin position="654"/>
        <end position="663"/>
    </location>
</feature>
<protein>
    <recommendedName>
        <fullName evidence="6">Gamma-tubulin complex component 6</fullName>
    </recommendedName>
</protein>
<reference evidence="12" key="1">
    <citation type="journal article" date="2020" name="J Insects Food Feed">
        <title>The yellow mealworm (Tenebrio molitor) genome: a resource for the emerging insects as food and feed industry.</title>
        <authorList>
            <person name="Eriksson T."/>
            <person name="Andere A."/>
            <person name="Kelstrup H."/>
            <person name="Emery V."/>
            <person name="Picard C."/>
        </authorList>
    </citation>
    <scope>NUCLEOTIDE SEQUENCE</scope>
    <source>
        <strain evidence="12">Stoneville</strain>
        <tissue evidence="12">Whole head</tissue>
    </source>
</reference>
<dbReference type="Gene3D" id="1.20.120.1900">
    <property type="entry name" value="Gamma-tubulin complex, C-terminal domain"/>
    <property type="match status" value="1"/>
</dbReference>
<comment type="caution">
    <text evidence="12">The sequence shown here is derived from an EMBL/GenBank/DDBJ whole genome shotgun (WGS) entry which is preliminary data.</text>
</comment>
<dbReference type="GO" id="GO:0051011">
    <property type="term" value="F:microtubule minus-end binding"/>
    <property type="evidence" value="ECO:0007669"/>
    <property type="project" value="TreeGrafter"/>
</dbReference>
<keyword evidence="3" id="KW-0963">Cytoplasm</keyword>
<evidence type="ECO:0000259" key="10">
    <source>
        <dbReference type="Pfam" id="PF04130"/>
    </source>
</evidence>
<dbReference type="GO" id="GO:0051225">
    <property type="term" value="P:spindle assembly"/>
    <property type="evidence" value="ECO:0007669"/>
    <property type="project" value="TreeGrafter"/>
</dbReference>
<keyword evidence="4" id="KW-0493">Microtubule</keyword>
<reference evidence="12" key="2">
    <citation type="submission" date="2021-08" db="EMBL/GenBank/DDBJ databases">
        <authorList>
            <person name="Eriksson T."/>
        </authorList>
    </citation>
    <scope>NUCLEOTIDE SEQUENCE</scope>
    <source>
        <strain evidence="12">Stoneville</strain>
        <tissue evidence="12">Whole head</tissue>
    </source>
</reference>
<dbReference type="InterPro" id="IPR040457">
    <property type="entry name" value="GCP_C"/>
</dbReference>
<accession>A0A8J6LEM9</accession>
<dbReference type="GO" id="GO:0007020">
    <property type="term" value="P:microtubule nucleation"/>
    <property type="evidence" value="ECO:0007669"/>
    <property type="project" value="InterPro"/>
</dbReference>
<feature type="coiled-coil region" evidence="8">
    <location>
        <begin position="540"/>
        <end position="582"/>
    </location>
</feature>
<dbReference type="GO" id="GO:0051321">
    <property type="term" value="P:meiotic cell cycle"/>
    <property type="evidence" value="ECO:0007669"/>
    <property type="project" value="TreeGrafter"/>
</dbReference>
<dbReference type="GO" id="GO:0005874">
    <property type="term" value="C:microtubule"/>
    <property type="evidence" value="ECO:0007669"/>
    <property type="project" value="UniProtKB-KW"/>
</dbReference>
<dbReference type="GO" id="GO:0005813">
    <property type="term" value="C:centrosome"/>
    <property type="evidence" value="ECO:0007669"/>
    <property type="project" value="UniProtKB-SubCell"/>
</dbReference>
<keyword evidence="8" id="KW-0175">Coiled coil</keyword>
<comment type="subunit">
    <text evidence="7">Component of the gamma-tubulin ring complex (gTuRC) consisting of TUBGCP2, TUBGCP3, TUBGCP4, TUBGCP5 and TUBGCP6 and gamma-tubulin TUBG1 or TUBG2. TUBGCP2, TUBGCP3, TUBGCP4, TUBGCP5 and TUBGCP6 assemble in a 5:5:2:1:1 stoichiometry; each is associated with a gamma-tubulin, thereby arranging 14 gamma-tubulins in a helical manner. Gamma-tubulin at the first position is blocked by TUBGCP3 at the last position, allowing 13 protafilaments to grow into a microtubule. The gTuRC (via TUBGCP3 and TUBGCP6) interacts with ACTB and MZT1; the interactions form a luminal bridge that stabilizes the initial structure during complex assembly. The gTuRC (via TUBGCP2) interacts with MZT2A/MZT2B and CDK5RAP2 (via CM1 motif); the interactions play a role in gTuRC activation.</text>
</comment>
<dbReference type="AlphaFoldDB" id="A0A8J6LEM9"/>
<dbReference type="FunFam" id="1.20.120.1900:FF:000004">
    <property type="entry name" value="gamma-tubulin complex component 6 isoform X1"/>
    <property type="match status" value="1"/>
</dbReference>
<feature type="compositionally biased region" description="Basic and acidic residues" evidence="9">
    <location>
        <begin position="667"/>
        <end position="691"/>
    </location>
</feature>
<evidence type="ECO:0000256" key="2">
    <source>
        <dbReference type="ARBA" id="ARBA00010337"/>
    </source>
</evidence>
<dbReference type="Proteomes" id="UP000719412">
    <property type="component" value="Unassembled WGS sequence"/>
</dbReference>
<sequence>MDENLDDSVYNLITNLCEKFSNDQSKIRKLRSTAYEILLKKRTNNSSTNFKDLKAPDAFCNLLAWQFTLATKYGLVEHGLELKEYGEQVHEHYGDDIIQFLMCLRNVPVENDDSMELELPQSLKSLYKMPSATKSDYSTSVSLEFDDAWSSPDMWDVASKKVFSDRKNWEDFGHPEPDKEKPFLSELGEQSQLWVENLPSVYCSCLQGHISAPFKPQVKTVSEFVKDVKYLLVGMASYSFSYNESGDFFLLPNMTVKGLTPHLLKTYSDEFIFCGACYKALHEISTPSPYSGEYKQEGYIFAELCQSIQRYLEFYRTAIISLPDDVGLLKLHERTNQLRNHLTTLTEICKLGPYSQSERMPHGVQLLNYLYQTVLNLTDRNILLVLYAILFPCCQVYFSRFLQQWLLEGTVNDPYEEFFIQPNFKYISTRGRTYWTRSYTLRKDIVPDFLADLRMDILNCGKTMNLLRLCVQSSKLCSYLMGKKPLIISCCLTAEQLSLLEQNATSYYLEILSECGPRINLEQIVRRSKEQDPIFMNLIAKKRAATLKRLELERKKALEEEKEKKLDEITALKEQYDSALQLKQSRIASEIESEIKLIQFNLSVENARDKLIEKEANELIDYYNKLYEISDQRRRNIENHIAKLKNCCVDQSNPLESNSSEDSFYSVDDHVKEEESEEKFVDPEPEPDPKPIHSSKSLDIINANKIEETASNPTLETFTMARQIKEKVLSEEMGMIITVPIIKKPATILDNHKMTDAQRNKLKVLSSEFGIEIKPRIKKSLTQCEINRNLVLGTSDWQPKLDNVNFVNKNFANSDESEKKVKKSTSLSLDFVKIDPPVPMSVDSTPMSESTTSRLVLSVEKGDFESIPTTGETQITDEGFVFDGVPESTYIPIKRNFSESNLQKKVFSKRVTREEASGLSTNCLKLFLHESVSIPLATQTKLVDNELLSYFVDDLHCFRHLNSLRDYFFLQDGEFGRNITENLFEKLYDVHFPIELINCRTLQNLVFGALQMSSRFQENSSSLSFKINSLPKRFHLGDPDVLDCLSLTYKVKWPLNILLPVDTIAKYDEVFKYLLKLNRISWVLKKIFLELKILAKLSGKKEIYLMMSPHYRRLHQCRHVMLHFIQTLQNYIVGEVLQSSWEIFERNLSTVTNLDALYQTHTTYIKHILFLCLLNQKSTPLRKVIQKIFVVILKFYDHLRSRSWKCENGTYVHPNFTKLESIFLNFEEFVLYLFKIGRKIARSGYQPHLTQLLDMLDVNGYYSSKNYNVT</sequence>
<comment type="subcellular location">
    <subcellularLocation>
        <location evidence="1">Cytoplasm</location>
        <location evidence="1">Cytoskeleton</location>
        <location evidence="1">Microtubule organizing center</location>
        <location evidence="1">Centrosome</location>
    </subcellularLocation>
</comment>